<proteinExistence type="predicted"/>
<accession>A0A0W1STG2</accession>
<evidence type="ECO:0000256" key="2">
    <source>
        <dbReference type="ARBA" id="ARBA00012438"/>
    </source>
</evidence>
<feature type="transmembrane region" description="Helical" evidence="7">
    <location>
        <begin position="76"/>
        <end position="98"/>
    </location>
</feature>
<evidence type="ECO:0000256" key="3">
    <source>
        <dbReference type="ARBA" id="ARBA00022679"/>
    </source>
</evidence>
<evidence type="ECO:0000313" key="9">
    <source>
        <dbReference type="EMBL" id="KTG29410.1"/>
    </source>
</evidence>
<dbReference type="EC" id="2.7.13.3" evidence="2"/>
<reference evidence="9 10" key="1">
    <citation type="submission" date="2015-12" db="EMBL/GenBank/DDBJ databases">
        <title>Haloferax profundi sp. nov. isolated from the Discovery deep brine-seawater interface in the Red Sea.</title>
        <authorList>
            <person name="Zhang G."/>
            <person name="Stingl U."/>
            <person name="Rashid M."/>
        </authorList>
    </citation>
    <scope>NUCLEOTIDE SEQUENCE [LARGE SCALE GENOMIC DNA]</scope>
    <source>
        <strain evidence="9 10">SB29</strain>
    </source>
</reference>
<keyword evidence="7" id="KW-0812">Transmembrane</keyword>
<evidence type="ECO:0000313" key="10">
    <source>
        <dbReference type="Proteomes" id="UP000053157"/>
    </source>
</evidence>
<dbReference type="GO" id="GO:0004673">
    <property type="term" value="F:protein histidine kinase activity"/>
    <property type="evidence" value="ECO:0007669"/>
    <property type="project" value="UniProtKB-EC"/>
</dbReference>
<evidence type="ECO:0000256" key="1">
    <source>
        <dbReference type="ARBA" id="ARBA00000085"/>
    </source>
</evidence>
<dbReference type="Gene3D" id="3.30.565.10">
    <property type="entry name" value="Histidine kinase-like ATPase, C-terminal domain"/>
    <property type="match status" value="1"/>
</dbReference>
<dbReference type="InterPro" id="IPR005467">
    <property type="entry name" value="His_kinase_dom"/>
</dbReference>
<dbReference type="InterPro" id="IPR003594">
    <property type="entry name" value="HATPase_dom"/>
</dbReference>
<dbReference type="Pfam" id="PF02518">
    <property type="entry name" value="HATPase_c"/>
    <property type="match status" value="1"/>
</dbReference>
<sequence>MESLRGHGVKYGGFVVAAIGFFATRYTVLESIDSGASLGEFLLGQATFLTLGLGLTVFGIGLAVSSYEESFVDTVAAWSVLGTISMVLVLGLTFVGIGDAGEVSAVTQSTLVANVLIGGSIGGVLTGIRAAMNSRQRRELSKQADRLTVLNRILRHEVLNKVNVIRGYADLEPGETASGASSLQVIQRNADRIDDSITELRAIVGPAGERPVPTDLPAALRTAIDDVRSVHETATVSLDIDAPEGVRALADAHVDTALQHLIENAVVHADTADPHVSVRLEAQGDRVVVHVEDEGPGIPDDVAAVVEERQLPEYDDPTTGFGLTLVRLLVVDKYGGVIDVEAGDSGSVVSVTLARPNDDVVGDTTGYGVPPWVLGVTAIAAVVAGVVMGLVSQALTGSLAIIGALYGVMNGGVGWVLHIFHSVVFGILFAVVVTRRNPWQVLQRPEALTGLGVGYGLFLWVFASGFVMPVWLNAVGIPAPVPNLSTPILVSHAVWGAVFGALFAVGTERHR</sequence>
<keyword evidence="6" id="KW-0067">ATP-binding</keyword>
<feature type="transmembrane region" description="Helical" evidence="7">
    <location>
        <begin position="372"/>
        <end position="395"/>
    </location>
</feature>
<feature type="transmembrane region" description="Helical" evidence="7">
    <location>
        <begin position="110"/>
        <end position="132"/>
    </location>
</feature>
<keyword evidence="7" id="KW-1133">Transmembrane helix</keyword>
<dbReference type="InterPro" id="IPR050980">
    <property type="entry name" value="2C_sensor_his_kinase"/>
</dbReference>
<gene>
    <name evidence="9" type="ORF">AUR66_10445</name>
</gene>
<evidence type="ECO:0000256" key="6">
    <source>
        <dbReference type="ARBA" id="ARBA00022840"/>
    </source>
</evidence>
<dbReference type="InterPro" id="IPR036890">
    <property type="entry name" value="HATPase_C_sf"/>
</dbReference>
<dbReference type="RefSeq" id="WP_058571477.1">
    <property type="nucleotide sequence ID" value="NZ_LOPV01000101.1"/>
</dbReference>
<evidence type="ECO:0000256" key="7">
    <source>
        <dbReference type="SAM" id="Phobius"/>
    </source>
</evidence>
<keyword evidence="7" id="KW-0472">Membrane</keyword>
<organism evidence="9 10">
    <name type="scientific">Haloferax profundi</name>
    <dbReference type="NCBI Taxonomy" id="1544718"/>
    <lineage>
        <taxon>Archaea</taxon>
        <taxon>Methanobacteriati</taxon>
        <taxon>Methanobacteriota</taxon>
        <taxon>Stenosarchaea group</taxon>
        <taxon>Halobacteria</taxon>
        <taxon>Halobacteriales</taxon>
        <taxon>Haloferacaceae</taxon>
        <taxon>Haloferax</taxon>
    </lineage>
</organism>
<feature type="transmembrane region" description="Helical" evidence="7">
    <location>
        <begin position="12"/>
        <end position="29"/>
    </location>
</feature>
<dbReference type="PANTHER" id="PTHR44936">
    <property type="entry name" value="SENSOR PROTEIN CREC"/>
    <property type="match status" value="1"/>
</dbReference>
<dbReference type="AlphaFoldDB" id="A0A0W1STG2"/>
<keyword evidence="3" id="KW-0808">Transferase</keyword>
<dbReference type="SUPFAM" id="SSF55874">
    <property type="entry name" value="ATPase domain of HSP90 chaperone/DNA topoisomerase II/histidine kinase"/>
    <property type="match status" value="1"/>
</dbReference>
<evidence type="ECO:0000259" key="8">
    <source>
        <dbReference type="PROSITE" id="PS50109"/>
    </source>
</evidence>
<dbReference type="OrthoDB" id="3369at2157"/>
<keyword evidence="5 9" id="KW-0418">Kinase</keyword>
<feature type="transmembrane region" description="Helical" evidence="7">
    <location>
        <begin position="447"/>
        <end position="472"/>
    </location>
</feature>
<keyword evidence="10" id="KW-1185">Reference proteome</keyword>
<name>A0A0W1STG2_9EURY</name>
<dbReference type="Proteomes" id="UP000053157">
    <property type="component" value="Unassembled WGS sequence"/>
</dbReference>
<feature type="transmembrane region" description="Helical" evidence="7">
    <location>
        <begin position="415"/>
        <end position="435"/>
    </location>
</feature>
<feature type="domain" description="Histidine kinase" evidence="8">
    <location>
        <begin position="153"/>
        <end position="357"/>
    </location>
</feature>
<dbReference type="PROSITE" id="PS50109">
    <property type="entry name" value="HIS_KIN"/>
    <property type="match status" value="1"/>
</dbReference>
<comment type="caution">
    <text evidence="9">The sequence shown here is derived from an EMBL/GenBank/DDBJ whole genome shotgun (WGS) entry which is preliminary data.</text>
</comment>
<feature type="transmembrane region" description="Helical" evidence="7">
    <location>
        <begin position="41"/>
        <end position="64"/>
    </location>
</feature>
<evidence type="ECO:0000256" key="5">
    <source>
        <dbReference type="ARBA" id="ARBA00022777"/>
    </source>
</evidence>
<feature type="transmembrane region" description="Helical" evidence="7">
    <location>
        <begin position="484"/>
        <end position="505"/>
    </location>
</feature>
<evidence type="ECO:0000256" key="4">
    <source>
        <dbReference type="ARBA" id="ARBA00022741"/>
    </source>
</evidence>
<comment type="catalytic activity">
    <reaction evidence="1">
        <text>ATP + protein L-histidine = ADP + protein N-phospho-L-histidine.</text>
        <dbReference type="EC" id="2.7.13.3"/>
    </reaction>
</comment>
<dbReference type="EMBL" id="LOPV01000101">
    <property type="protein sequence ID" value="KTG29410.1"/>
    <property type="molecule type" value="Genomic_DNA"/>
</dbReference>
<dbReference type="GO" id="GO:0005524">
    <property type="term" value="F:ATP binding"/>
    <property type="evidence" value="ECO:0007669"/>
    <property type="project" value="UniProtKB-KW"/>
</dbReference>
<protein>
    <recommendedName>
        <fullName evidence="2">histidine kinase</fullName>
        <ecNumber evidence="2">2.7.13.3</ecNumber>
    </recommendedName>
</protein>
<keyword evidence="4" id="KW-0547">Nucleotide-binding</keyword>
<dbReference type="SMART" id="SM00387">
    <property type="entry name" value="HATPase_c"/>
    <property type="match status" value="1"/>
</dbReference>
<dbReference type="PANTHER" id="PTHR44936:SF10">
    <property type="entry name" value="SENSOR PROTEIN RSTB"/>
    <property type="match status" value="1"/>
</dbReference>